<evidence type="ECO:0000313" key="6">
    <source>
        <dbReference type="Proteomes" id="UP000237684"/>
    </source>
</evidence>
<gene>
    <name evidence="5" type="ORF">B1R32_1185</name>
</gene>
<dbReference type="AlphaFoldDB" id="A0A2S8SQ39"/>
<evidence type="ECO:0000313" key="5">
    <source>
        <dbReference type="EMBL" id="PQV62908.1"/>
    </source>
</evidence>
<reference evidence="5 6" key="1">
    <citation type="journal article" date="2018" name="Syst. Appl. Microbiol.">
        <title>Abditibacterium utsteinense sp. nov., the first cultivated member of candidate phylum FBP, isolated from ice-free Antarctic soil samples.</title>
        <authorList>
            <person name="Tahon G."/>
            <person name="Tytgat B."/>
            <person name="Lebbe L."/>
            <person name="Carlier A."/>
            <person name="Willems A."/>
        </authorList>
    </citation>
    <scope>NUCLEOTIDE SEQUENCE [LARGE SCALE GENOMIC DNA]</scope>
    <source>
        <strain evidence="5 6">LMG 29911</strain>
    </source>
</reference>
<dbReference type="Pfam" id="PF17210">
    <property type="entry name" value="SdrD_B"/>
    <property type="match status" value="1"/>
</dbReference>
<sequence>MSTRWPVESRAFRSHCYFGILVVAGMASALPVNASPKTRLLFNLGVRGEVMGSDLNSRFQFDNKGQITGMRTRLSGGRVQSEFGDLSANWDDLSFASRGFYGVKLGVPTGNITTTLLGGSVAIQDARGRSEISPLYGVRAAWNLSRNLSLNASQLLTPTAQGEQGKLISALSLGYAPRRGVRLGMEVARSSGGSGWQVSALHAGRNLTAKALFRDAAAGFSSAGNPNLIRQRSGYSAEARTKIGPFSLGGASQRFVDGRNGREFADSASLDFSRRGLPSVSLFWQGSEQLSLPFGLDFQGDESLFEQNGQSENERRLQLQPIQARRAGVQISHTLAATNFSLGFSRNQSRLTQTPLSAQSSDTLSFSASRSLGAHTSARLFGSWNLNSAAQVNANQTGQVTQFELNHRFAGGIGLNCGLQRQQFRSGPLRSNALITDVGFLLPLGGRASVGLQYRASLGGSKALLAGADRMQIRFSRDFGVGRKRKSNARTVQQRRLLGRIAGRVFDDRNNNGRWDEGEVAVAGVAVSLQSGVQTRSDSQGQYHFDDLVTRKYQVALVNKTLPLEFAVLSAIEVPVAAVAGQTMTIDFPAVRTGQIKGIVFEDNNRNGQKDEGETMLSGVMVQIEGSEVISFSNERGEFNLSNLPAQTWKISADTSSMDGDTEMTASVPLEIKVVPNGVVTGVLLGVAAQNRSVVNTFQKSQ</sequence>
<dbReference type="RefSeq" id="WP_106380903.1">
    <property type="nucleotide sequence ID" value="NZ_NIGF01000018.1"/>
</dbReference>
<evidence type="ECO:0000256" key="1">
    <source>
        <dbReference type="ARBA" id="ARBA00004613"/>
    </source>
</evidence>
<name>A0A2S8SQ39_9BACT</name>
<dbReference type="PANTHER" id="PTHR23303">
    <property type="entry name" value="CARBOXYPEPTIDASE REGULATORY REGION-CONTAINING"/>
    <property type="match status" value="1"/>
</dbReference>
<dbReference type="PANTHER" id="PTHR23303:SF14">
    <property type="entry name" value="BOS COMPLEX SUBUNIT NOMO1-RELATED"/>
    <property type="match status" value="1"/>
</dbReference>
<feature type="domain" description="SD-repeat containing protein B" evidence="4">
    <location>
        <begin position="501"/>
        <end position="559"/>
    </location>
</feature>
<dbReference type="InParanoid" id="A0A2S8SQ39"/>
<dbReference type="Proteomes" id="UP000237684">
    <property type="component" value="Unassembled WGS sequence"/>
</dbReference>
<dbReference type="SUPFAM" id="SSF117074">
    <property type="entry name" value="Hypothetical protein PA1324"/>
    <property type="match status" value="2"/>
</dbReference>
<dbReference type="Gene3D" id="2.60.40.10">
    <property type="entry name" value="Immunoglobulins"/>
    <property type="match status" value="2"/>
</dbReference>
<dbReference type="GO" id="GO:0005576">
    <property type="term" value="C:extracellular region"/>
    <property type="evidence" value="ECO:0007669"/>
    <property type="project" value="UniProtKB-SubCell"/>
</dbReference>
<protein>
    <recommendedName>
        <fullName evidence="4">SD-repeat containing protein B domain-containing protein</fullName>
    </recommendedName>
</protein>
<organism evidence="5 6">
    <name type="scientific">Abditibacterium utsteinense</name>
    <dbReference type="NCBI Taxonomy" id="1960156"/>
    <lineage>
        <taxon>Bacteria</taxon>
        <taxon>Pseudomonadati</taxon>
        <taxon>Abditibacteriota</taxon>
        <taxon>Abditibacteriia</taxon>
        <taxon>Abditibacteriales</taxon>
        <taxon>Abditibacteriaceae</taxon>
        <taxon>Abditibacterium</taxon>
    </lineage>
</organism>
<evidence type="ECO:0000259" key="4">
    <source>
        <dbReference type="Pfam" id="PF17210"/>
    </source>
</evidence>
<keyword evidence="2" id="KW-0964">Secreted</keyword>
<keyword evidence="6" id="KW-1185">Reference proteome</keyword>
<proteinExistence type="predicted"/>
<dbReference type="EMBL" id="NIGF01000018">
    <property type="protein sequence ID" value="PQV62908.1"/>
    <property type="molecule type" value="Genomic_DNA"/>
</dbReference>
<dbReference type="InterPro" id="IPR033764">
    <property type="entry name" value="Sdr_B"/>
</dbReference>
<dbReference type="OrthoDB" id="9773411at2"/>
<keyword evidence="3" id="KW-0732">Signal</keyword>
<comment type="subcellular location">
    <subcellularLocation>
        <location evidence="1">Secreted</location>
    </subcellularLocation>
</comment>
<dbReference type="InterPro" id="IPR013783">
    <property type="entry name" value="Ig-like_fold"/>
</dbReference>
<evidence type="ECO:0000256" key="3">
    <source>
        <dbReference type="ARBA" id="ARBA00022729"/>
    </source>
</evidence>
<evidence type="ECO:0000256" key="2">
    <source>
        <dbReference type="ARBA" id="ARBA00022525"/>
    </source>
</evidence>
<comment type="caution">
    <text evidence="5">The sequence shown here is derived from an EMBL/GenBank/DDBJ whole genome shotgun (WGS) entry which is preliminary data.</text>
</comment>
<accession>A0A2S8SQ39</accession>
<dbReference type="InterPro" id="IPR051417">
    <property type="entry name" value="SDr/BOS_complex"/>
</dbReference>